<name>A0A2V1MXM3_9LACO</name>
<proteinExistence type="predicted"/>
<sequence>MKNSRIFKLIGTLIALILIWGYGDGTVGYFSSAMYVGGIFWLITGLLVLSCLLILFELGLLWLPNDRSISNWSNWVAILTVITVTVTYLAGYTLWVPLALAILFNIMLVSVKN</sequence>
<keyword evidence="1" id="KW-0472">Membrane</keyword>
<protein>
    <submittedName>
        <fullName evidence="2">Uncharacterized protein</fullName>
    </submittedName>
</protein>
<evidence type="ECO:0000256" key="1">
    <source>
        <dbReference type="SAM" id="Phobius"/>
    </source>
</evidence>
<keyword evidence="1" id="KW-1133">Transmembrane helix</keyword>
<dbReference type="RefSeq" id="WP_109250655.1">
    <property type="nucleotide sequence ID" value="NZ_QCXQ01000003.1"/>
</dbReference>
<dbReference type="AlphaFoldDB" id="A0A2V1MXM3"/>
<keyword evidence="1" id="KW-0812">Transmembrane</keyword>
<gene>
    <name evidence="2" type="ORF">DCM90_06995</name>
</gene>
<dbReference type="EMBL" id="QCXQ01000003">
    <property type="protein sequence ID" value="PWF99800.1"/>
    <property type="molecule type" value="Genomic_DNA"/>
</dbReference>
<comment type="caution">
    <text evidence="2">The sequence shown here is derived from an EMBL/GenBank/DDBJ whole genome shotgun (WGS) entry which is preliminary data.</text>
</comment>
<evidence type="ECO:0000313" key="3">
    <source>
        <dbReference type="Proteomes" id="UP000245080"/>
    </source>
</evidence>
<accession>A0A2V1MXM3</accession>
<organism evidence="2 3">
    <name type="scientific">Levilactobacillus bambusae</name>
    <dbReference type="NCBI Taxonomy" id="2024736"/>
    <lineage>
        <taxon>Bacteria</taxon>
        <taxon>Bacillati</taxon>
        <taxon>Bacillota</taxon>
        <taxon>Bacilli</taxon>
        <taxon>Lactobacillales</taxon>
        <taxon>Lactobacillaceae</taxon>
        <taxon>Levilactobacillus</taxon>
    </lineage>
</organism>
<dbReference type="Proteomes" id="UP000245080">
    <property type="component" value="Unassembled WGS sequence"/>
</dbReference>
<feature type="transmembrane region" description="Helical" evidence="1">
    <location>
        <begin position="75"/>
        <end position="108"/>
    </location>
</feature>
<reference evidence="2 3" key="1">
    <citation type="journal article" date="2018" name="Int. J. Syst. Evol. Microbiol.">
        <title>Lactobacillus bambusae sp. nov., isolated from a traditional fermented Ma-bamboo shoots of Taiwan.</title>
        <authorList>
            <person name="Wang L.-T."/>
        </authorList>
    </citation>
    <scope>NUCLEOTIDE SEQUENCE [LARGE SCALE GENOMIC DNA]</scope>
    <source>
        <strain evidence="2 3">BS-W1</strain>
    </source>
</reference>
<feature type="transmembrane region" description="Helical" evidence="1">
    <location>
        <begin position="39"/>
        <end position="63"/>
    </location>
</feature>
<evidence type="ECO:0000313" key="2">
    <source>
        <dbReference type="EMBL" id="PWF99800.1"/>
    </source>
</evidence>
<keyword evidence="3" id="KW-1185">Reference proteome</keyword>